<keyword evidence="2" id="KW-1185">Reference proteome</keyword>
<dbReference type="AlphaFoldDB" id="A0AAI9VG13"/>
<comment type="caution">
    <text evidence="1">The sequence shown here is derived from an EMBL/GenBank/DDBJ whole genome shotgun (WGS) entry which is preliminary data.</text>
</comment>
<name>A0AAI9VG13_9PEZI</name>
<proteinExistence type="predicted"/>
<organism evidence="1 2">
    <name type="scientific">Colletotrichum cuscutae</name>
    <dbReference type="NCBI Taxonomy" id="1209917"/>
    <lineage>
        <taxon>Eukaryota</taxon>
        <taxon>Fungi</taxon>
        <taxon>Dikarya</taxon>
        <taxon>Ascomycota</taxon>
        <taxon>Pezizomycotina</taxon>
        <taxon>Sordariomycetes</taxon>
        <taxon>Hypocreomycetidae</taxon>
        <taxon>Glomerellales</taxon>
        <taxon>Glomerellaceae</taxon>
        <taxon>Colletotrichum</taxon>
        <taxon>Colletotrichum acutatum species complex</taxon>
    </lineage>
</organism>
<evidence type="ECO:0000313" key="1">
    <source>
        <dbReference type="EMBL" id="KAK1482500.1"/>
    </source>
</evidence>
<sequence length="100" mass="11360">MLAAGCLPCCPTLLWYRLPSASIPDGMDRDAFCIFCWGFEPSHWVQALRRIRVTASRSPASLDRLVSGGPCQMMEMGPLTRLHCQAIRLLNRERRRQLEA</sequence>
<dbReference type="EMBL" id="MPDP01000090">
    <property type="protein sequence ID" value="KAK1482500.1"/>
    <property type="molecule type" value="Genomic_DNA"/>
</dbReference>
<evidence type="ECO:0000313" key="2">
    <source>
        <dbReference type="Proteomes" id="UP001239213"/>
    </source>
</evidence>
<protein>
    <submittedName>
        <fullName evidence="1">Uncharacterized protein</fullName>
    </submittedName>
</protein>
<dbReference type="Proteomes" id="UP001239213">
    <property type="component" value="Unassembled WGS sequence"/>
</dbReference>
<gene>
    <name evidence="1" type="ORF">CCUS01_04113</name>
</gene>
<reference evidence="1" key="1">
    <citation type="submission" date="2016-11" db="EMBL/GenBank/DDBJ databases">
        <title>The genome sequence of Colletotrichum cuscutae.</title>
        <authorList>
            <person name="Baroncelli R."/>
        </authorList>
    </citation>
    <scope>NUCLEOTIDE SEQUENCE</scope>
    <source>
        <strain evidence="1">IMI 304802</strain>
    </source>
</reference>
<accession>A0AAI9VG13</accession>